<evidence type="ECO:0000313" key="1">
    <source>
        <dbReference type="EMBL" id="CUV26845.1"/>
    </source>
</evidence>
<accession>A0A0S4UX38</accession>
<organism evidence="1">
    <name type="scientific">Ralstonia solanacearum</name>
    <name type="common">Pseudomonas solanacearum</name>
    <dbReference type="NCBI Taxonomy" id="305"/>
    <lineage>
        <taxon>Bacteria</taxon>
        <taxon>Pseudomonadati</taxon>
        <taxon>Pseudomonadota</taxon>
        <taxon>Betaproteobacteria</taxon>
        <taxon>Burkholderiales</taxon>
        <taxon>Burkholderiaceae</taxon>
        <taxon>Ralstonia</taxon>
        <taxon>Ralstonia solanacearum species complex</taxon>
    </lineage>
</organism>
<sequence length="204" mass="23184">MTMPPREPFVCKRFIKNYRFARGDRRDGQFAYVDDFPRNPPVPGKTKNQGLFEQDTGLHTRFDMKNHTATTAERAGKNSELVRFANGPVVAPLRRVLRESFAMDRRDFVGGVLRMFGAVRQRDGVWPFFASSVGDETGDCNIGAHELGWRCWHIRPNRGPSVLISPSGQIFWSSTRFGIPHRIFAISDLIRSIAYCLPIQRAAV</sequence>
<name>A0A0S4UX38_RALSL</name>
<dbReference type="AlphaFoldDB" id="A0A0S4UX38"/>
<dbReference type="EMBL" id="LN899824">
    <property type="protein sequence ID" value="CUV26845.1"/>
    <property type="molecule type" value="Genomic_DNA"/>
</dbReference>
<proteinExistence type="predicted"/>
<protein>
    <submittedName>
        <fullName evidence="1">Uncharacterized protein</fullName>
    </submittedName>
</protein>
<reference evidence="1" key="1">
    <citation type="submission" date="2015-10" db="EMBL/GenBank/DDBJ databases">
        <authorList>
            <person name="Gilbert D.G."/>
        </authorList>
    </citation>
    <scope>NUCLEOTIDE SEQUENCE</scope>
    <source>
        <strain evidence="1">Phyl III-seqv23</strain>
    </source>
</reference>
<gene>
    <name evidence="1" type="ORF">RUN1985_v1_10043</name>
</gene>